<dbReference type="AlphaFoldDB" id="A0A9P1R8X9"/>
<organism evidence="2 3">
    <name type="scientific">Pseudomonas aeruginosa</name>
    <dbReference type="NCBI Taxonomy" id="287"/>
    <lineage>
        <taxon>Bacteria</taxon>
        <taxon>Pseudomonadati</taxon>
        <taxon>Pseudomonadota</taxon>
        <taxon>Gammaproteobacteria</taxon>
        <taxon>Pseudomonadales</taxon>
        <taxon>Pseudomonadaceae</taxon>
        <taxon>Pseudomonas</taxon>
    </lineage>
</organism>
<reference evidence="3" key="1">
    <citation type="submission" date="2015-06" db="EMBL/GenBank/DDBJ databases">
        <authorList>
            <person name="Radhakrishnan Rajesh"/>
            <person name="Underwood Anthony"/>
            <person name="Al-Shahib Ali"/>
        </authorList>
    </citation>
    <scope>NUCLEOTIDE SEQUENCE [LARGE SCALE GENOMIC DNA]</scope>
    <source>
        <strain evidence="3">P19_London_7_VIM_2_05_10</strain>
    </source>
</reference>
<dbReference type="Pfam" id="PF19502">
    <property type="entry name" value="DUF6036"/>
    <property type="match status" value="1"/>
</dbReference>
<evidence type="ECO:0000313" key="2">
    <source>
        <dbReference type="EMBL" id="CRP63364.1"/>
    </source>
</evidence>
<evidence type="ECO:0000259" key="1">
    <source>
        <dbReference type="Pfam" id="PF19502"/>
    </source>
</evidence>
<protein>
    <recommendedName>
        <fullName evidence="1">DUF6036 domain-containing protein</fullName>
    </recommendedName>
</protein>
<dbReference type="InterPro" id="IPR045792">
    <property type="entry name" value="DUF6036"/>
</dbReference>
<dbReference type="Proteomes" id="UP000045039">
    <property type="component" value="Unassembled WGS sequence"/>
</dbReference>
<accession>A0A9P1R8X9</accession>
<name>A0A9P1R8X9_PSEAI</name>
<feature type="domain" description="DUF6036" evidence="1">
    <location>
        <begin position="32"/>
        <end position="175"/>
    </location>
</feature>
<comment type="caution">
    <text evidence="2">The sequence shown here is derived from an EMBL/GenBank/DDBJ whole genome shotgun (WGS) entry which is preliminary data.</text>
</comment>
<evidence type="ECO:0000313" key="3">
    <source>
        <dbReference type="Proteomes" id="UP000045039"/>
    </source>
</evidence>
<sequence length="202" mass="21963">MSNIQLSTPLGEAVARLFSRALPLLEGQAPGTVKVFIFGGCGVHLLTHARGSDDIDAEVEAAKILRRDELVAVLVDPEFYEQGDDDLTVEFDPNYNTSLGPLHEDYRDRAIPIDGFSGAQPLHVYVAAGVDLAISKLGRYTEQDKADIEALIDCGRVDVEEFVTLAKEAIDYAVGNRSVMLSYLADVTEPYLENGHDGSPKP</sequence>
<proteinExistence type="predicted"/>
<gene>
    <name evidence="2" type="ORF">PAERUG_P19_London_7_VIM_2_05_10_05064</name>
</gene>
<dbReference type="EMBL" id="CVVU01000234">
    <property type="protein sequence ID" value="CRP63364.1"/>
    <property type="molecule type" value="Genomic_DNA"/>
</dbReference>
<dbReference type="RefSeq" id="WP_023100582.1">
    <property type="nucleotide sequence ID" value="NZ_BSAZ01000023.1"/>
</dbReference>